<evidence type="ECO:0000313" key="3">
    <source>
        <dbReference type="Proteomes" id="UP000823634"/>
    </source>
</evidence>
<dbReference type="AlphaFoldDB" id="A0A9D9DIN0"/>
<organism evidence="2 3">
    <name type="scientific">Candidatus Alloenteromonas pullistercoris</name>
    <dbReference type="NCBI Taxonomy" id="2840785"/>
    <lineage>
        <taxon>Bacteria</taxon>
        <taxon>Bacillati</taxon>
        <taxon>Bacillota</taxon>
        <taxon>Bacillota incertae sedis</taxon>
        <taxon>Candidatus Alloenteromonas</taxon>
    </lineage>
</organism>
<evidence type="ECO:0000313" key="2">
    <source>
        <dbReference type="EMBL" id="MBO8426895.1"/>
    </source>
</evidence>
<dbReference type="EMBL" id="JADINA010000039">
    <property type="protein sequence ID" value="MBO8426895.1"/>
    <property type="molecule type" value="Genomic_DNA"/>
</dbReference>
<keyword evidence="1" id="KW-0472">Membrane</keyword>
<reference evidence="2" key="2">
    <citation type="journal article" date="2021" name="PeerJ">
        <title>Extensive microbial diversity within the chicken gut microbiome revealed by metagenomics and culture.</title>
        <authorList>
            <person name="Gilroy R."/>
            <person name="Ravi A."/>
            <person name="Getino M."/>
            <person name="Pursley I."/>
            <person name="Horton D.L."/>
            <person name="Alikhan N.F."/>
            <person name="Baker D."/>
            <person name="Gharbi K."/>
            <person name="Hall N."/>
            <person name="Watson M."/>
            <person name="Adriaenssens E.M."/>
            <person name="Foster-Nyarko E."/>
            <person name="Jarju S."/>
            <person name="Secka A."/>
            <person name="Antonio M."/>
            <person name="Oren A."/>
            <person name="Chaudhuri R.R."/>
            <person name="La Ragione R."/>
            <person name="Hildebrand F."/>
            <person name="Pallen M.J."/>
        </authorList>
    </citation>
    <scope>NUCLEOTIDE SEQUENCE</scope>
    <source>
        <strain evidence="2">17113</strain>
    </source>
</reference>
<keyword evidence="1" id="KW-1133">Transmembrane helix</keyword>
<feature type="transmembrane region" description="Helical" evidence="1">
    <location>
        <begin position="145"/>
        <end position="166"/>
    </location>
</feature>
<feature type="transmembrane region" description="Helical" evidence="1">
    <location>
        <begin position="48"/>
        <end position="71"/>
    </location>
</feature>
<name>A0A9D9DIN0_9FIRM</name>
<accession>A0A9D9DIN0</accession>
<evidence type="ECO:0000256" key="1">
    <source>
        <dbReference type="SAM" id="Phobius"/>
    </source>
</evidence>
<dbReference type="Proteomes" id="UP000823634">
    <property type="component" value="Unassembled WGS sequence"/>
</dbReference>
<protein>
    <submittedName>
        <fullName evidence="2">Uncharacterized protein</fullName>
    </submittedName>
</protein>
<sequence>MKGKRGKFAILFKLCGLIEILMALAALSLFAAFIALSAQKEMDEGTLGAIALSILSLLALIILLALPLLYLGKKARQEALSFALSSPSWQQGEVYFSAKDAKLPYSKLLLPLAYANRRTLIALFSFFLAFLILGSLPFFFGRDALVIACCYVVSFLSLLLLAYFLFTQPLSYQKADIEYSFATERLLLSASSTSINSSAALLYSFPLLGVISQKRHNGFLLISAYLPLDGGRLKRFDLLFFDKEIIEQAENWLKGGKGNEDRLV</sequence>
<gene>
    <name evidence="2" type="ORF">IAC61_06270</name>
</gene>
<reference evidence="2" key="1">
    <citation type="submission" date="2020-10" db="EMBL/GenBank/DDBJ databases">
        <authorList>
            <person name="Gilroy R."/>
        </authorList>
    </citation>
    <scope>NUCLEOTIDE SEQUENCE</scope>
    <source>
        <strain evidence="2">17113</strain>
    </source>
</reference>
<feature type="transmembrane region" description="Helical" evidence="1">
    <location>
        <begin position="120"/>
        <end position="139"/>
    </location>
</feature>
<comment type="caution">
    <text evidence="2">The sequence shown here is derived from an EMBL/GenBank/DDBJ whole genome shotgun (WGS) entry which is preliminary data.</text>
</comment>
<proteinExistence type="predicted"/>
<feature type="transmembrane region" description="Helical" evidence="1">
    <location>
        <begin position="12"/>
        <end position="36"/>
    </location>
</feature>
<keyword evidence="1" id="KW-0812">Transmembrane</keyword>